<proteinExistence type="predicted"/>
<sequence length="121" mass="13822">MGTNNNTFFLKQSQITLKDLLLQCLLFILIVIANIITLLHGIPYFTHITEFLFRIVYKIVLFVQGKKIDCFPTGENIFYSTPKKLYDNNVKPPVIEENFSPILKSGIGNWNGNHNISGLSF</sequence>
<evidence type="ECO:0000256" key="1">
    <source>
        <dbReference type="SAM" id="Phobius"/>
    </source>
</evidence>
<protein>
    <submittedName>
        <fullName evidence="3">7TM_GPCR_Srx domain-containing protein</fullName>
    </submittedName>
</protein>
<dbReference type="AlphaFoldDB" id="A0A0N5A5G1"/>
<evidence type="ECO:0000313" key="2">
    <source>
        <dbReference type="Proteomes" id="UP000038045"/>
    </source>
</evidence>
<accession>A0A0N5A5G1</accession>
<keyword evidence="1" id="KW-0472">Membrane</keyword>
<dbReference type="Proteomes" id="UP000038045">
    <property type="component" value="Unplaced"/>
</dbReference>
<keyword evidence="1" id="KW-1133">Transmembrane helix</keyword>
<keyword evidence="1" id="KW-0812">Transmembrane</keyword>
<name>A0A0N5A5G1_PARTI</name>
<dbReference type="WBParaSite" id="PTRK_0001694350.1">
    <property type="protein sequence ID" value="PTRK_0001694350.1"/>
    <property type="gene ID" value="PTRK_0001694350"/>
</dbReference>
<feature type="transmembrane region" description="Helical" evidence="1">
    <location>
        <begin position="20"/>
        <end position="45"/>
    </location>
</feature>
<organism evidence="2 3">
    <name type="scientific">Parastrongyloides trichosuri</name>
    <name type="common">Possum-specific nematode worm</name>
    <dbReference type="NCBI Taxonomy" id="131310"/>
    <lineage>
        <taxon>Eukaryota</taxon>
        <taxon>Metazoa</taxon>
        <taxon>Ecdysozoa</taxon>
        <taxon>Nematoda</taxon>
        <taxon>Chromadorea</taxon>
        <taxon>Rhabditida</taxon>
        <taxon>Tylenchina</taxon>
        <taxon>Panagrolaimomorpha</taxon>
        <taxon>Strongyloidoidea</taxon>
        <taxon>Strongyloididae</taxon>
        <taxon>Parastrongyloides</taxon>
    </lineage>
</organism>
<evidence type="ECO:0000313" key="3">
    <source>
        <dbReference type="WBParaSite" id="PTRK_0001694350.1"/>
    </source>
</evidence>
<reference evidence="3" key="1">
    <citation type="submission" date="2017-02" db="UniProtKB">
        <authorList>
            <consortium name="WormBaseParasite"/>
        </authorList>
    </citation>
    <scope>IDENTIFICATION</scope>
</reference>
<keyword evidence="2" id="KW-1185">Reference proteome</keyword>